<accession>A0A1X0AFI7</accession>
<evidence type="ECO:0000313" key="3">
    <source>
        <dbReference type="Proteomes" id="UP000192448"/>
    </source>
</evidence>
<dbReference type="PANTHER" id="PTHR43591">
    <property type="entry name" value="METHYLTRANSFERASE"/>
    <property type="match status" value="1"/>
</dbReference>
<gene>
    <name evidence="2" type="ORF">BST13_27570</name>
</gene>
<evidence type="ECO:0000259" key="1">
    <source>
        <dbReference type="Pfam" id="PF08241"/>
    </source>
</evidence>
<dbReference type="Pfam" id="PF08241">
    <property type="entry name" value="Methyltransf_11"/>
    <property type="match status" value="1"/>
</dbReference>
<protein>
    <submittedName>
        <fullName evidence="2">SAM-dependent methyltransferase</fullName>
    </submittedName>
</protein>
<dbReference type="PANTHER" id="PTHR43591:SF24">
    <property type="entry name" value="2-METHOXY-6-POLYPRENYL-1,4-BENZOQUINOL METHYLASE, MITOCHONDRIAL"/>
    <property type="match status" value="1"/>
</dbReference>
<dbReference type="OrthoDB" id="4722501at2"/>
<dbReference type="InterPro" id="IPR013216">
    <property type="entry name" value="Methyltransf_11"/>
</dbReference>
<dbReference type="Gene3D" id="3.40.50.150">
    <property type="entry name" value="Vaccinia Virus protein VP39"/>
    <property type="match status" value="1"/>
</dbReference>
<feature type="domain" description="Methyltransferase type 11" evidence="1">
    <location>
        <begin position="44"/>
        <end position="134"/>
    </location>
</feature>
<dbReference type="RefSeq" id="WP_083167817.1">
    <property type="nucleotide sequence ID" value="NZ_MVHF01000037.1"/>
</dbReference>
<dbReference type="AlphaFoldDB" id="A0A1X0AFI7"/>
<dbReference type="SUPFAM" id="SSF53335">
    <property type="entry name" value="S-adenosyl-L-methionine-dependent methyltransferases"/>
    <property type="match status" value="1"/>
</dbReference>
<dbReference type="GO" id="GO:0008757">
    <property type="term" value="F:S-adenosylmethionine-dependent methyltransferase activity"/>
    <property type="evidence" value="ECO:0007669"/>
    <property type="project" value="InterPro"/>
</dbReference>
<dbReference type="EMBL" id="MVHF01000037">
    <property type="protein sequence ID" value="ORA28823.1"/>
    <property type="molecule type" value="Genomic_DNA"/>
</dbReference>
<keyword evidence="2" id="KW-0489">Methyltransferase</keyword>
<dbReference type="InterPro" id="IPR029063">
    <property type="entry name" value="SAM-dependent_MTases_sf"/>
</dbReference>
<sequence>MPDPTSTDWAAGHYEAVGERIAGIAAQVVATVDRTRALRDAAVVDLACGTGSAALAAAAAGARATGVDLTAELIAIAKDKPGADTVAWVVADAAHTGLPTAEFDAVVSNMGIIFVEPDSLVAEVARLLRPGGIFGFSSWIPDADSPFFTPIVETLGPPPDSGHSPDQWGRADVLRARLADGFDDITIGTGSHTWLFESLPTAMAFLTNESPMHVNMLGRLDDAQRSALLGAFEAAFGRHVKDTGQVVFDSPYLIATARRRG</sequence>
<dbReference type="CDD" id="cd02440">
    <property type="entry name" value="AdoMet_MTases"/>
    <property type="match status" value="1"/>
</dbReference>
<name>A0A1X0AFI7_9MYCO</name>
<dbReference type="GO" id="GO:0032259">
    <property type="term" value="P:methylation"/>
    <property type="evidence" value="ECO:0007669"/>
    <property type="project" value="UniProtKB-KW"/>
</dbReference>
<keyword evidence="3" id="KW-1185">Reference proteome</keyword>
<reference evidence="2 3" key="1">
    <citation type="submission" date="2017-02" db="EMBL/GenBank/DDBJ databases">
        <title>The new phylogeny of genus Mycobacterium.</title>
        <authorList>
            <person name="Tortoli E."/>
            <person name="Trovato A."/>
            <person name="Cirillo D.M."/>
        </authorList>
    </citation>
    <scope>NUCLEOTIDE SEQUENCE [LARGE SCALE GENOMIC DNA]</scope>
    <source>
        <strain evidence="2 3">RW6</strain>
    </source>
</reference>
<comment type="caution">
    <text evidence="2">The sequence shown here is derived from an EMBL/GenBank/DDBJ whole genome shotgun (WGS) entry which is preliminary data.</text>
</comment>
<dbReference type="STRING" id="1927124.BST13_27570"/>
<dbReference type="Proteomes" id="UP000192448">
    <property type="component" value="Unassembled WGS sequence"/>
</dbReference>
<evidence type="ECO:0000313" key="2">
    <source>
        <dbReference type="EMBL" id="ORA28823.1"/>
    </source>
</evidence>
<organism evidence="2 3">
    <name type="scientific">Mycobacterium aquaticum</name>
    <dbReference type="NCBI Taxonomy" id="1927124"/>
    <lineage>
        <taxon>Bacteria</taxon>
        <taxon>Bacillati</taxon>
        <taxon>Actinomycetota</taxon>
        <taxon>Actinomycetes</taxon>
        <taxon>Mycobacteriales</taxon>
        <taxon>Mycobacteriaceae</taxon>
        <taxon>Mycobacterium</taxon>
    </lineage>
</organism>
<proteinExistence type="predicted"/>
<keyword evidence="2" id="KW-0808">Transferase</keyword>